<reference evidence="2 3" key="1">
    <citation type="journal article" date="2018" name="Sci. Rep.">
        <title>Comparative genomics provides insights into the lifestyle and reveals functional heterogeneity of dark septate endophytic fungi.</title>
        <authorList>
            <person name="Knapp D.G."/>
            <person name="Nemeth J.B."/>
            <person name="Barry K."/>
            <person name="Hainaut M."/>
            <person name="Henrissat B."/>
            <person name="Johnson J."/>
            <person name="Kuo A."/>
            <person name="Lim J.H.P."/>
            <person name="Lipzen A."/>
            <person name="Nolan M."/>
            <person name="Ohm R.A."/>
            <person name="Tamas L."/>
            <person name="Grigoriev I.V."/>
            <person name="Spatafora J.W."/>
            <person name="Nagy L.G."/>
            <person name="Kovacs G.M."/>
        </authorList>
    </citation>
    <scope>NUCLEOTIDE SEQUENCE [LARGE SCALE GENOMIC DNA]</scope>
    <source>
        <strain evidence="2 3">DSE2036</strain>
    </source>
</reference>
<dbReference type="EMBL" id="KZ805328">
    <property type="protein sequence ID" value="PVI03735.1"/>
    <property type="molecule type" value="Genomic_DNA"/>
</dbReference>
<feature type="region of interest" description="Disordered" evidence="1">
    <location>
        <begin position="1"/>
        <end position="75"/>
    </location>
</feature>
<proteinExistence type="predicted"/>
<dbReference type="OrthoDB" id="5335351at2759"/>
<organism evidence="2 3">
    <name type="scientific">Periconia macrospinosa</name>
    <dbReference type="NCBI Taxonomy" id="97972"/>
    <lineage>
        <taxon>Eukaryota</taxon>
        <taxon>Fungi</taxon>
        <taxon>Dikarya</taxon>
        <taxon>Ascomycota</taxon>
        <taxon>Pezizomycotina</taxon>
        <taxon>Dothideomycetes</taxon>
        <taxon>Pleosporomycetidae</taxon>
        <taxon>Pleosporales</taxon>
        <taxon>Massarineae</taxon>
        <taxon>Periconiaceae</taxon>
        <taxon>Periconia</taxon>
    </lineage>
</organism>
<evidence type="ECO:0000313" key="2">
    <source>
        <dbReference type="EMBL" id="PVI03735.1"/>
    </source>
</evidence>
<feature type="compositionally biased region" description="Polar residues" evidence="1">
    <location>
        <begin position="1"/>
        <end position="10"/>
    </location>
</feature>
<evidence type="ECO:0000313" key="3">
    <source>
        <dbReference type="Proteomes" id="UP000244855"/>
    </source>
</evidence>
<sequence>MEANNNQGNNRVPVEIISSTSETQDGPLSRSDYENMEPPPSAQRKNAETSDGPGQNKEEEHEEHSVEGEEEYDPAEKIPDFLWTEMFTRYHDAMNHATHEEIQLLDEWGQLMKFFRIWADAGWSHETDRSFSRLKTRAAYVQHAENNLEMTRKHYIDVVKAFESALALLKNAGIRR</sequence>
<dbReference type="STRING" id="97972.A0A2V1E2S0"/>
<dbReference type="Proteomes" id="UP000244855">
    <property type="component" value="Unassembled WGS sequence"/>
</dbReference>
<gene>
    <name evidence="2" type="ORF">DM02DRAFT_520175</name>
</gene>
<dbReference type="AlphaFoldDB" id="A0A2V1E2S0"/>
<feature type="compositionally biased region" description="Basic and acidic residues" evidence="1">
    <location>
        <begin position="56"/>
        <end position="67"/>
    </location>
</feature>
<name>A0A2V1E2S0_9PLEO</name>
<protein>
    <submittedName>
        <fullName evidence="2">Uncharacterized protein</fullName>
    </submittedName>
</protein>
<accession>A0A2V1E2S0</accession>
<feature type="compositionally biased region" description="Polar residues" evidence="1">
    <location>
        <begin position="17"/>
        <end position="26"/>
    </location>
</feature>
<keyword evidence="3" id="KW-1185">Reference proteome</keyword>
<evidence type="ECO:0000256" key="1">
    <source>
        <dbReference type="SAM" id="MobiDB-lite"/>
    </source>
</evidence>